<organism evidence="1">
    <name type="scientific">Rhizophora mucronata</name>
    <name type="common">Asiatic mangrove</name>
    <dbReference type="NCBI Taxonomy" id="61149"/>
    <lineage>
        <taxon>Eukaryota</taxon>
        <taxon>Viridiplantae</taxon>
        <taxon>Streptophyta</taxon>
        <taxon>Embryophyta</taxon>
        <taxon>Tracheophyta</taxon>
        <taxon>Spermatophyta</taxon>
        <taxon>Magnoliopsida</taxon>
        <taxon>eudicotyledons</taxon>
        <taxon>Gunneridae</taxon>
        <taxon>Pentapetalae</taxon>
        <taxon>rosids</taxon>
        <taxon>fabids</taxon>
        <taxon>Malpighiales</taxon>
        <taxon>Rhizophoraceae</taxon>
        <taxon>Rhizophora</taxon>
    </lineage>
</organism>
<proteinExistence type="predicted"/>
<evidence type="ECO:0008006" key="2">
    <source>
        <dbReference type="Google" id="ProtNLM"/>
    </source>
</evidence>
<dbReference type="GO" id="GO:0016279">
    <property type="term" value="F:protein-lysine N-methyltransferase activity"/>
    <property type="evidence" value="ECO:0007669"/>
    <property type="project" value="TreeGrafter"/>
</dbReference>
<dbReference type="InterPro" id="IPR046341">
    <property type="entry name" value="SET_dom_sf"/>
</dbReference>
<reference evidence="1" key="1">
    <citation type="submission" date="2018-02" db="EMBL/GenBank/DDBJ databases">
        <title>Rhizophora mucronata_Transcriptome.</title>
        <authorList>
            <person name="Meera S.P."/>
            <person name="Sreeshan A."/>
            <person name="Augustine A."/>
        </authorList>
    </citation>
    <scope>NUCLEOTIDE SEQUENCE</scope>
    <source>
        <tissue evidence="1">Leaf</tissue>
    </source>
</reference>
<dbReference type="PANTHER" id="PTHR13271:SF134">
    <property type="entry name" value="OS01G0976450 PROTEIN"/>
    <property type="match status" value="1"/>
</dbReference>
<dbReference type="EMBL" id="GGEC01029791">
    <property type="protein sequence ID" value="MBX10275.1"/>
    <property type="molecule type" value="Transcribed_RNA"/>
</dbReference>
<dbReference type="InterPro" id="IPR050600">
    <property type="entry name" value="SETD3_SETD6_MTase"/>
</dbReference>
<name>A0A2P2KX21_RHIMU</name>
<protein>
    <recommendedName>
        <fullName evidence="2">SET domain-containing protein</fullName>
    </recommendedName>
</protein>
<dbReference type="Gene3D" id="3.90.1410.10">
    <property type="entry name" value="set domain protein methyltransferase, domain 1"/>
    <property type="match status" value="1"/>
</dbReference>
<dbReference type="PANTHER" id="PTHR13271">
    <property type="entry name" value="UNCHARACTERIZED PUTATIVE METHYLTRANSFERASE"/>
    <property type="match status" value="1"/>
</dbReference>
<evidence type="ECO:0000313" key="1">
    <source>
        <dbReference type="EMBL" id="MBX10275.1"/>
    </source>
</evidence>
<accession>A0A2P2KX21</accession>
<dbReference type="AlphaFoldDB" id="A0A2P2KX21"/>
<sequence length="156" mass="17860">MLFSFSRFTKPRWSQFSTPFSAKRKLSCLSASKVVNRVDEECEGFLPWLERKKAGFQISSKLYIGKSAYGRSLFASRSIQTGDCILRVPYNVQITADCLFLNLRKLLENEVGNVAKLAVVILLEQKIGQESEWAPYISCLPQWLDMHSTVNYFVFS</sequence>
<dbReference type="SUPFAM" id="SSF82199">
    <property type="entry name" value="SET domain"/>
    <property type="match status" value="1"/>
</dbReference>